<feature type="region of interest" description="Disordered" evidence="4">
    <location>
        <begin position="860"/>
        <end position="915"/>
    </location>
</feature>
<accession>A0A2K3D387</accession>
<feature type="region of interest" description="Disordered" evidence="4">
    <location>
        <begin position="1203"/>
        <end position="1246"/>
    </location>
</feature>
<dbReference type="Gene3D" id="2.60.120.560">
    <property type="entry name" value="Exo-inulinase, domain 1"/>
    <property type="match status" value="1"/>
</dbReference>
<feature type="compositionally biased region" description="Low complexity" evidence="4">
    <location>
        <begin position="860"/>
        <end position="884"/>
    </location>
</feature>
<evidence type="ECO:0000256" key="3">
    <source>
        <dbReference type="ARBA" id="ARBA00023295"/>
    </source>
</evidence>
<feature type="compositionally biased region" description="Basic and acidic residues" evidence="4">
    <location>
        <begin position="1490"/>
        <end position="1504"/>
    </location>
</feature>
<feature type="compositionally biased region" description="Low complexity" evidence="4">
    <location>
        <begin position="583"/>
        <end position="599"/>
    </location>
</feature>
<dbReference type="InterPro" id="IPR013189">
    <property type="entry name" value="Glyco_hydro_32_C"/>
</dbReference>
<feature type="compositionally biased region" description="Low complexity" evidence="4">
    <location>
        <begin position="148"/>
        <end position="159"/>
    </location>
</feature>
<dbReference type="Proteomes" id="UP000006906">
    <property type="component" value="Chromosome 12"/>
</dbReference>
<protein>
    <recommendedName>
        <fullName evidence="9">Glycosyl hydrolase family 32 N-terminal domain-containing protein</fullName>
    </recommendedName>
</protein>
<dbReference type="InterPro" id="IPR050551">
    <property type="entry name" value="Fructan_Metab_Enzymes"/>
</dbReference>
<dbReference type="CDD" id="cd08996">
    <property type="entry name" value="GH32_FFase"/>
    <property type="match status" value="1"/>
</dbReference>
<dbReference type="GO" id="GO:0005975">
    <property type="term" value="P:carbohydrate metabolic process"/>
    <property type="evidence" value="ECO:0007669"/>
    <property type="project" value="InterPro"/>
</dbReference>
<feature type="domain" description="Glycosyl hydrolase family 32 C-terminal" evidence="6">
    <location>
        <begin position="1551"/>
        <end position="1578"/>
    </location>
</feature>
<reference evidence="7 8" key="1">
    <citation type="journal article" date="2007" name="Science">
        <title>The Chlamydomonas genome reveals the evolution of key animal and plant functions.</title>
        <authorList>
            <person name="Merchant S.S."/>
            <person name="Prochnik S.E."/>
            <person name="Vallon O."/>
            <person name="Harris E.H."/>
            <person name="Karpowicz S.J."/>
            <person name="Witman G.B."/>
            <person name="Terry A."/>
            <person name="Salamov A."/>
            <person name="Fritz-Laylin L.K."/>
            <person name="Marechal-Drouard L."/>
            <person name="Marshall W.F."/>
            <person name="Qu L.H."/>
            <person name="Nelson D.R."/>
            <person name="Sanderfoot A.A."/>
            <person name="Spalding M.H."/>
            <person name="Kapitonov V.V."/>
            <person name="Ren Q."/>
            <person name="Ferris P."/>
            <person name="Lindquist E."/>
            <person name="Shapiro H."/>
            <person name="Lucas S.M."/>
            <person name="Grimwood J."/>
            <person name="Schmutz J."/>
            <person name="Cardol P."/>
            <person name="Cerutti H."/>
            <person name="Chanfreau G."/>
            <person name="Chen C.L."/>
            <person name="Cognat V."/>
            <person name="Croft M.T."/>
            <person name="Dent R."/>
            <person name="Dutcher S."/>
            <person name="Fernandez E."/>
            <person name="Fukuzawa H."/>
            <person name="Gonzalez-Ballester D."/>
            <person name="Gonzalez-Halphen D."/>
            <person name="Hallmann A."/>
            <person name="Hanikenne M."/>
            <person name="Hippler M."/>
            <person name="Inwood W."/>
            <person name="Jabbari K."/>
            <person name="Kalanon M."/>
            <person name="Kuras R."/>
            <person name="Lefebvre P.A."/>
            <person name="Lemaire S.D."/>
            <person name="Lobanov A.V."/>
            <person name="Lohr M."/>
            <person name="Manuell A."/>
            <person name="Meier I."/>
            <person name="Mets L."/>
            <person name="Mittag M."/>
            <person name="Mittelmeier T."/>
            <person name="Moroney J.V."/>
            <person name="Moseley J."/>
            <person name="Napoli C."/>
            <person name="Nedelcu A.M."/>
            <person name="Niyogi K."/>
            <person name="Novoselov S.V."/>
            <person name="Paulsen I.T."/>
            <person name="Pazour G."/>
            <person name="Purton S."/>
            <person name="Ral J.P."/>
            <person name="Riano-Pachon D.M."/>
            <person name="Riekhof W."/>
            <person name="Rymarquis L."/>
            <person name="Schroda M."/>
            <person name="Stern D."/>
            <person name="Umen J."/>
            <person name="Willows R."/>
            <person name="Wilson N."/>
            <person name="Zimmer S.L."/>
            <person name="Allmer J."/>
            <person name="Balk J."/>
            <person name="Bisova K."/>
            <person name="Chen C.J."/>
            <person name="Elias M."/>
            <person name="Gendler K."/>
            <person name="Hauser C."/>
            <person name="Lamb M.R."/>
            <person name="Ledford H."/>
            <person name="Long J.C."/>
            <person name="Minagawa J."/>
            <person name="Page M.D."/>
            <person name="Pan J."/>
            <person name="Pootakham W."/>
            <person name="Roje S."/>
            <person name="Rose A."/>
            <person name="Stahlberg E."/>
            <person name="Terauchi A.M."/>
            <person name="Yang P."/>
            <person name="Ball S."/>
            <person name="Bowler C."/>
            <person name="Dieckmann C.L."/>
            <person name="Gladyshev V.N."/>
            <person name="Green P."/>
            <person name="Jorgensen R."/>
            <person name="Mayfield S."/>
            <person name="Mueller-Roeber B."/>
            <person name="Rajamani S."/>
            <person name="Sayre R.T."/>
            <person name="Brokstein P."/>
            <person name="Dubchak I."/>
            <person name="Goodstein D."/>
            <person name="Hornick L."/>
            <person name="Huang Y.W."/>
            <person name="Jhaveri J."/>
            <person name="Luo Y."/>
            <person name="Martinez D."/>
            <person name="Ngau W.C."/>
            <person name="Otillar B."/>
            <person name="Poliakov A."/>
            <person name="Porter A."/>
            <person name="Szajkowski L."/>
            <person name="Werner G."/>
            <person name="Zhou K."/>
            <person name="Grigoriev I.V."/>
            <person name="Rokhsar D.S."/>
            <person name="Grossman A.R."/>
        </authorList>
    </citation>
    <scope>NUCLEOTIDE SEQUENCE [LARGE SCALE GENOMIC DNA]</scope>
    <source>
        <strain evidence="8">CC-503</strain>
    </source>
</reference>
<keyword evidence="8" id="KW-1185">Reference proteome</keyword>
<feature type="region of interest" description="Disordered" evidence="4">
    <location>
        <begin position="528"/>
        <end position="692"/>
    </location>
</feature>
<evidence type="ECO:0000259" key="6">
    <source>
        <dbReference type="Pfam" id="PF08244"/>
    </source>
</evidence>
<dbReference type="RefSeq" id="XP_042918267.1">
    <property type="nucleotide sequence ID" value="XM_043068100.1"/>
</dbReference>
<feature type="compositionally biased region" description="Basic and acidic residues" evidence="4">
    <location>
        <begin position="188"/>
        <end position="197"/>
    </location>
</feature>
<feature type="domain" description="Glycosyl hydrolase family 32 N-terminal" evidence="5">
    <location>
        <begin position="201"/>
        <end position="296"/>
    </location>
</feature>
<feature type="domain" description="Glycosyl hydrolase family 32 N-terminal" evidence="5">
    <location>
        <begin position="373"/>
        <end position="480"/>
    </location>
</feature>
<dbReference type="FunCoup" id="A0A2K3D387">
    <property type="interactions" value="393"/>
</dbReference>
<evidence type="ECO:0000259" key="5">
    <source>
        <dbReference type="Pfam" id="PF00251"/>
    </source>
</evidence>
<feature type="compositionally biased region" description="Acidic residues" evidence="4">
    <location>
        <begin position="906"/>
        <end position="915"/>
    </location>
</feature>
<comment type="similarity">
    <text evidence="1">Belongs to the glycosyl hydrolase 32 family.</text>
</comment>
<feature type="region of interest" description="Disordered" evidence="4">
    <location>
        <begin position="327"/>
        <end position="347"/>
    </location>
</feature>
<dbReference type="GO" id="GO:0004553">
    <property type="term" value="F:hydrolase activity, hydrolyzing O-glycosyl compounds"/>
    <property type="evidence" value="ECO:0007669"/>
    <property type="project" value="InterPro"/>
</dbReference>
<name>A0A2K3D387_CHLRE</name>
<dbReference type="InterPro" id="IPR001362">
    <property type="entry name" value="Glyco_hydro_32"/>
</dbReference>
<organism evidence="7 8">
    <name type="scientific">Chlamydomonas reinhardtii</name>
    <name type="common">Chlamydomonas smithii</name>
    <dbReference type="NCBI Taxonomy" id="3055"/>
    <lineage>
        <taxon>Eukaryota</taxon>
        <taxon>Viridiplantae</taxon>
        <taxon>Chlorophyta</taxon>
        <taxon>core chlorophytes</taxon>
        <taxon>Chlorophyceae</taxon>
        <taxon>CS clade</taxon>
        <taxon>Chlamydomonadales</taxon>
        <taxon>Chlamydomonadaceae</taxon>
        <taxon>Chlamydomonas</taxon>
    </lineage>
</organism>
<dbReference type="InterPro" id="IPR013148">
    <property type="entry name" value="Glyco_hydro_32_N"/>
</dbReference>
<dbReference type="InParanoid" id="A0A2K3D387"/>
<proteinExistence type="inferred from homology"/>
<evidence type="ECO:0000256" key="1">
    <source>
        <dbReference type="ARBA" id="ARBA00009902"/>
    </source>
</evidence>
<dbReference type="Gramene" id="PNW74977">
    <property type="protein sequence ID" value="PNW74977"/>
    <property type="gene ID" value="CHLRE_12g501850v5"/>
</dbReference>
<keyword evidence="3" id="KW-0326">Glycosidase</keyword>
<dbReference type="InterPro" id="IPR023296">
    <property type="entry name" value="Glyco_hydro_beta-prop_sf"/>
</dbReference>
<feature type="region of interest" description="Disordered" evidence="4">
    <location>
        <begin position="714"/>
        <end position="796"/>
    </location>
</feature>
<sequence length="1694" mass="172311">MVCEDLVMELAGEAGITSTGHVGCGASSAPSAAALRPERVAAAKANCLSEAVPVGEACRGAGAPQGPELAGDAAAGSVQKSEARGLAAQLALLTAAVPAALPMAQAGVAATLHRSQHHQQRLWREQQGWRPVEEFAVTAGAGTQPPEAAAASSVAASVAKEGLGTESGEAEVNGPPEDDAEQEEAEAEHDREQDTRKPLFHVMPLSGWGSDPNGPIHYKGRYHLFYQSRPGTCQWHWGVGWDHVVSTDLAHWTRLPPAIFPSSGRGGADADGCFSGSILVEPHSGVPVCFYTGARLRPEAAAAVAAKLAAAQQAAAGLVLHQAAGQGSGGSSDCDAEGGGSDASEAAGASAPPVLLLLPPPPAEHDMGLPHYEAQCCAICDPDDDLLVRWRKVPMPLMQLPPSGQLTAWRDPWFVEHGDGRGRQWTMLIGSGLKGGGGTALVYRSADITRGWRYVGELCSRGDPRLGAVWECPFLVQLQPLPLCAHVLPTTDLAAEATAVAEALCAHVLPATELLRFEAEQAAERAVTPGLEASGMEVRGSSGIAGTESPPASMPPPLLRRRVRSSHHPQCAQDQQGSGGGAAAAAADSLPRAYGSSGSSRHRRNSDDERQPPPVQREQQHSLPASSWDVGSGALDGSAAGSAAAAGSPSQLSDGSSRLPPVQPPRRAAAAAPNAPPRPASPPSPATSVPLAALTGSGRLSDLLINLTLAQEQPQPQRLQRLRQRLEQQRRRSQCQGNIGGHSGAGTAAAAAAAADPHNEGSEGEGSGSGSSGSSARYGGCSRVDEDVSESGDEGVTQVCGWGHAAAGAADDSGGSVDARYGNSDGAPGDGACCHQQGYESHASGCSSSGADCATAAANSYSSSAGSSSKAGAGSGISNSAGPARVADAVRRTGVHRRQRPTDLQGSDEPEVPEVPEVQEELQAVHPTALLPTPAAGPPAAAAPPSAAATAATAAAAAVAAAAAIAELGVLLPDLPAMIAEVVRARRAEAGAVECSATASPLALAAVAAVCCSGGDRNGATAPTATASAPQPQTPAAEPRVMLYSPGRIGHCAAPDAPVAVEPLQPPPPPPLLPLCPGGNAAAAGSGAEAGPAFAMRMRYCKAQPLPPQPRLHELAPAAAAAAAAAAGAEAPAAEALPVAAAATTGSAACTAALPSPIAAGASSAAPPGPLAAAPLLAPVAKPPVAPAAAANTVHMCANSSASTAPAATPADHDRSHSHAQSYSPHPPHHHQPNHQQQQHPGALHARPHCHHCGCSHCPHADVEAASSHAHAATLPPHARWLFGTAPDACYITGGLVGTRPIFWIGSYDAGAARFDLDRASVAAPLDLGNVLYAPSCMRDPQGRHIVWGYMKELREVPPAPALCDKYSYAGCVSLPRALYLRGDKLFQVPLPELTGLRSDVAVHVSALGLAPGGHWPLSGVRGLHLDMELAISPGRSRRVVVLFRSWRPRGRGAAALVYEWRTRRLFVVFEALSPAGRRKWSSGGDEGEEQRREGEQQGADKDTAAQAASSGGGGSDAGSRRRCGPGGVEDWLWERRDEAGGELDLPPGCPLRLRLFLDASCLEVFTGTGQVLTTRIYRGHPPPWNAPCGGGGAAAAGVCAPVAAPATSANTGPAFCPAPDPGIEIWAIGDDGDGGGAAAATANGAGSSYGSGSSTTSGSSRHMGCTLDDVHVYEMSSGWVREQDVPKDGFVHR</sequence>
<gene>
    <name evidence="7" type="ORF">CHLRE_12g501850v5</name>
</gene>
<evidence type="ECO:0000256" key="2">
    <source>
        <dbReference type="ARBA" id="ARBA00022801"/>
    </source>
</evidence>
<dbReference type="Pfam" id="PF00251">
    <property type="entry name" value="Glyco_hydro_32N"/>
    <property type="match status" value="3"/>
</dbReference>
<evidence type="ECO:0000256" key="4">
    <source>
        <dbReference type="SAM" id="MobiDB-lite"/>
    </source>
</evidence>
<feature type="compositionally biased region" description="Pro residues" evidence="4">
    <location>
        <begin position="674"/>
        <end position="685"/>
    </location>
</feature>
<dbReference type="PANTHER" id="PTHR31953">
    <property type="entry name" value="BETA-FRUCTOFURANOSIDASE, INSOLUBLE ISOENZYME CWINV1-RELATED"/>
    <property type="match status" value="1"/>
</dbReference>
<dbReference type="OrthoDB" id="202537at2759"/>
<feature type="compositionally biased region" description="Acidic residues" evidence="4">
    <location>
        <begin position="176"/>
        <end position="187"/>
    </location>
</feature>
<feature type="region of interest" description="Disordered" evidence="4">
    <location>
        <begin position="1478"/>
        <end position="1524"/>
    </location>
</feature>
<dbReference type="SMART" id="SM00640">
    <property type="entry name" value="Glyco_32"/>
    <property type="match status" value="1"/>
</dbReference>
<feature type="compositionally biased region" description="Low complexity" evidence="4">
    <location>
        <begin position="631"/>
        <end position="650"/>
    </location>
</feature>
<dbReference type="Gene3D" id="2.115.10.20">
    <property type="entry name" value="Glycosyl hydrolase domain, family 43"/>
    <property type="match status" value="2"/>
</dbReference>
<feature type="region of interest" description="Disordered" evidence="4">
    <location>
        <begin position="140"/>
        <end position="197"/>
    </location>
</feature>
<dbReference type="OMA" id="VWECPFL"/>
<evidence type="ECO:0008006" key="9">
    <source>
        <dbReference type="Google" id="ProtNLM"/>
    </source>
</evidence>
<dbReference type="GeneID" id="66055486"/>
<evidence type="ECO:0000313" key="7">
    <source>
        <dbReference type="EMBL" id="PNW74977.1"/>
    </source>
</evidence>
<dbReference type="SUPFAM" id="SSF75005">
    <property type="entry name" value="Arabinanase/levansucrase/invertase"/>
    <property type="match status" value="2"/>
</dbReference>
<dbReference type="STRING" id="3055.A0A2K3D387"/>
<dbReference type="Pfam" id="PF08244">
    <property type="entry name" value="Glyco_hydro_32C"/>
    <property type="match status" value="1"/>
</dbReference>
<dbReference type="KEGG" id="cre:CHLRE_12g501850v5"/>
<evidence type="ECO:0000313" key="8">
    <source>
        <dbReference type="Proteomes" id="UP000006906"/>
    </source>
</evidence>
<keyword evidence="2" id="KW-0378">Hydrolase</keyword>
<feature type="domain" description="Glycosyl hydrolase family 32 N-terminal" evidence="5">
    <location>
        <begin position="1303"/>
        <end position="1390"/>
    </location>
</feature>
<dbReference type="EMBL" id="CM008973">
    <property type="protein sequence ID" value="PNW74977.1"/>
    <property type="molecule type" value="Genomic_DNA"/>
</dbReference>